<keyword evidence="2" id="KW-1185">Reference proteome</keyword>
<dbReference type="OrthoDB" id="9802350at2"/>
<sequence length="230" mass="26911">MSYSFIYFDLDDTLLHHKEAEQSGLKDVHRHFPFFEDIDVQELIDEYHKINSKQWKKYSQGEVSRTELQRNRFEQTLQNLDLDGSKYKEVGDQYLQFYRNHWQWVDGAEQAYQKISEYHPVGILTNGFAETQRLKFEQFGFYESADHTIISENVGALKPDPKVFAHATEQAGVEKDEILYVGDSFSSDVEGGSQYGWSIAWFTSNGDTNKHKKADFVFQDFDALINYLEI</sequence>
<dbReference type="PRINTS" id="PR00413">
    <property type="entry name" value="HADHALOGNASE"/>
</dbReference>
<dbReference type="InterPro" id="IPR006439">
    <property type="entry name" value="HAD-SF_hydro_IA"/>
</dbReference>
<dbReference type="Proteomes" id="UP000324595">
    <property type="component" value="Unassembled WGS sequence"/>
</dbReference>
<organism evidence="1 2">
    <name type="scientific">Fodinibius salinus</name>
    <dbReference type="NCBI Taxonomy" id="860790"/>
    <lineage>
        <taxon>Bacteria</taxon>
        <taxon>Pseudomonadati</taxon>
        <taxon>Balneolota</taxon>
        <taxon>Balneolia</taxon>
        <taxon>Balneolales</taxon>
        <taxon>Balneolaceae</taxon>
        <taxon>Fodinibius</taxon>
    </lineage>
</organism>
<dbReference type="RefSeq" id="WP_148899444.1">
    <property type="nucleotide sequence ID" value="NZ_VNHY01000003.1"/>
</dbReference>
<dbReference type="SFLD" id="SFLDG01129">
    <property type="entry name" value="C1.5:_HAD__Beta-PGM__Phosphata"/>
    <property type="match status" value="1"/>
</dbReference>
<dbReference type="InterPro" id="IPR023214">
    <property type="entry name" value="HAD_sf"/>
</dbReference>
<accession>A0A5D3YHJ4</accession>
<dbReference type="Pfam" id="PF00702">
    <property type="entry name" value="Hydrolase"/>
    <property type="match status" value="1"/>
</dbReference>
<name>A0A5D3YHJ4_9BACT</name>
<proteinExistence type="predicted"/>
<dbReference type="GO" id="GO:0016787">
    <property type="term" value="F:hydrolase activity"/>
    <property type="evidence" value="ECO:0007669"/>
    <property type="project" value="UniProtKB-KW"/>
</dbReference>
<gene>
    <name evidence="1" type="ORF">LX73_2122</name>
</gene>
<protein>
    <submittedName>
        <fullName evidence="1">Putative hydrolase of the HAD superfamily</fullName>
    </submittedName>
</protein>
<dbReference type="InterPro" id="IPR052550">
    <property type="entry name" value="Pyrimidine_5'-ntase_YjjG"/>
</dbReference>
<evidence type="ECO:0000313" key="2">
    <source>
        <dbReference type="Proteomes" id="UP000324595"/>
    </source>
</evidence>
<keyword evidence="1" id="KW-0378">Hydrolase</keyword>
<dbReference type="PANTHER" id="PTHR47478:SF1">
    <property type="entry name" value="PYRIMIDINE 5'-NUCLEOTIDASE YJJG"/>
    <property type="match status" value="1"/>
</dbReference>
<reference evidence="1 2" key="1">
    <citation type="submission" date="2019-07" db="EMBL/GenBank/DDBJ databases">
        <title>Genomic Encyclopedia of Archaeal and Bacterial Type Strains, Phase II (KMG-II): from individual species to whole genera.</title>
        <authorList>
            <person name="Goeker M."/>
        </authorList>
    </citation>
    <scope>NUCLEOTIDE SEQUENCE [LARGE SCALE GENOMIC DNA]</scope>
    <source>
        <strain evidence="1 2">DSM 21935</strain>
    </source>
</reference>
<dbReference type="PANTHER" id="PTHR47478">
    <property type="match status" value="1"/>
</dbReference>
<dbReference type="Gene3D" id="1.10.150.240">
    <property type="entry name" value="Putative phosphatase, domain 2"/>
    <property type="match status" value="1"/>
</dbReference>
<dbReference type="SUPFAM" id="SSF56784">
    <property type="entry name" value="HAD-like"/>
    <property type="match status" value="1"/>
</dbReference>
<evidence type="ECO:0000313" key="1">
    <source>
        <dbReference type="EMBL" id="TYP92757.1"/>
    </source>
</evidence>
<dbReference type="AlphaFoldDB" id="A0A5D3YHJ4"/>
<comment type="caution">
    <text evidence="1">The sequence shown here is derived from an EMBL/GenBank/DDBJ whole genome shotgun (WGS) entry which is preliminary data.</text>
</comment>
<dbReference type="Gene3D" id="3.40.50.1000">
    <property type="entry name" value="HAD superfamily/HAD-like"/>
    <property type="match status" value="1"/>
</dbReference>
<dbReference type="InterPro" id="IPR023198">
    <property type="entry name" value="PGP-like_dom2"/>
</dbReference>
<dbReference type="EMBL" id="VNHY01000003">
    <property type="protein sequence ID" value="TYP92757.1"/>
    <property type="molecule type" value="Genomic_DNA"/>
</dbReference>
<dbReference type="InterPro" id="IPR036412">
    <property type="entry name" value="HAD-like_sf"/>
</dbReference>
<dbReference type="NCBIfam" id="TIGR01549">
    <property type="entry name" value="HAD-SF-IA-v1"/>
    <property type="match status" value="1"/>
</dbReference>
<dbReference type="SFLD" id="SFLDS00003">
    <property type="entry name" value="Haloacid_Dehalogenase"/>
    <property type="match status" value="1"/>
</dbReference>